<organism evidence="7 8">
    <name type="scientific">Acetobacter lambici</name>
    <dbReference type="NCBI Taxonomy" id="1332824"/>
    <lineage>
        <taxon>Bacteria</taxon>
        <taxon>Pseudomonadati</taxon>
        <taxon>Pseudomonadota</taxon>
        <taxon>Alphaproteobacteria</taxon>
        <taxon>Acetobacterales</taxon>
        <taxon>Acetobacteraceae</taxon>
        <taxon>Acetobacter</taxon>
    </lineage>
</organism>
<evidence type="ECO:0000256" key="3">
    <source>
        <dbReference type="ARBA" id="ARBA00022485"/>
    </source>
</evidence>
<keyword evidence="4" id="KW-0500">Molybdenum</keyword>
<evidence type="ECO:0000256" key="2">
    <source>
        <dbReference type="ARBA" id="ARBA00001966"/>
    </source>
</evidence>
<dbReference type="Gene3D" id="3.40.50.12440">
    <property type="match status" value="1"/>
</dbReference>
<evidence type="ECO:0000256" key="1">
    <source>
        <dbReference type="ARBA" id="ARBA00001942"/>
    </source>
</evidence>
<protein>
    <submittedName>
        <fullName evidence="7">Nitrate reductase subunit alpha</fullName>
    </submittedName>
</protein>
<keyword evidence="3" id="KW-0479">Metal-binding</keyword>
<dbReference type="InterPro" id="IPR037943">
    <property type="entry name" value="MopB_CT_Nitrate-R-NarG-like"/>
</dbReference>
<feature type="domain" description="Molybdopterin dinucleotide-binding" evidence="6">
    <location>
        <begin position="5"/>
        <end position="120"/>
    </location>
</feature>
<dbReference type="Proteomes" id="UP001523528">
    <property type="component" value="Unassembled WGS sequence"/>
</dbReference>
<dbReference type="Pfam" id="PF01568">
    <property type="entry name" value="Molydop_binding"/>
    <property type="match status" value="1"/>
</dbReference>
<dbReference type="InterPro" id="IPR006657">
    <property type="entry name" value="MoPterin_dinucl-bd_dom"/>
</dbReference>
<dbReference type="SUPFAM" id="SSF50692">
    <property type="entry name" value="ADC-like"/>
    <property type="match status" value="1"/>
</dbReference>
<proteinExistence type="predicted"/>
<keyword evidence="3" id="KW-0408">Iron</keyword>
<comment type="cofactor">
    <cofactor evidence="1">
        <name>Mo-bis(molybdopterin guanine dinucleotide)</name>
        <dbReference type="ChEBI" id="CHEBI:60539"/>
    </cofactor>
</comment>
<comment type="caution">
    <text evidence="7">The sequence shown here is derived from an EMBL/GenBank/DDBJ whole genome shotgun (WGS) entry which is preliminary data.</text>
</comment>
<dbReference type="EMBL" id="JAMYZZ010000135">
    <property type="protein sequence ID" value="MCP1260213.1"/>
    <property type="molecule type" value="Genomic_DNA"/>
</dbReference>
<sequence length="160" mass="17806">PVIPLNFLTPHQKWGIHSTYAENLIMLTLGRGGPVVWISEDDATRLKIVDNDWVEAFNCNGTLVARAVVSQRIPSGAAFMYHAAERTANVPGSEITGKRAGIHNSVTRVVMKPTHMVGGYAHLSWSFNYYGPVGSNRDEFIFLRKMNDVNWFDTTEKGKG</sequence>
<keyword evidence="8" id="KW-1185">Reference proteome</keyword>
<comment type="cofactor">
    <cofactor evidence="2">
        <name>[4Fe-4S] cluster</name>
        <dbReference type="ChEBI" id="CHEBI:49883"/>
    </cofactor>
</comment>
<dbReference type="InterPro" id="IPR050123">
    <property type="entry name" value="Prok_molybdopt-oxidoreductase"/>
</dbReference>
<evidence type="ECO:0000259" key="6">
    <source>
        <dbReference type="Pfam" id="PF01568"/>
    </source>
</evidence>
<evidence type="ECO:0000256" key="4">
    <source>
        <dbReference type="ARBA" id="ARBA00022505"/>
    </source>
</evidence>
<reference evidence="7 8" key="1">
    <citation type="submission" date="2022-06" db="EMBL/GenBank/DDBJ databases">
        <title>Acetobacer genomes from food samples.</title>
        <authorList>
            <person name="Sombolestani A."/>
        </authorList>
    </citation>
    <scope>NUCLEOTIDE SEQUENCE [LARGE SCALE GENOMIC DNA]</scope>
    <source>
        <strain evidence="7 8">R-83285</strain>
    </source>
</reference>
<name>A0ABT1F4S1_9PROT</name>
<dbReference type="InterPro" id="IPR009010">
    <property type="entry name" value="Asp_de-COase-like_dom_sf"/>
</dbReference>
<dbReference type="PANTHER" id="PTHR43105">
    <property type="entry name" value="RESPIRATORY NITRATE REDUCTASE"/>
    <property type="match status" value="1"/>
</dbReference>
<evidence type="ECO:0000313" key="7">
    <source>
        <dbReference type="EMBL" id="MCP1260213.1"/>
    </source>
</evidence>
<gene>
    <name evidence="7" type="ORF">NKW50_16815</name>
</gene>
<keyword evidence="5" id="KW-0560">Oxidoreductase</keyword>
<keyword evidence="3" id="KW-0004">4Fe-4S</keyword>
<dbReference type="PANTHER" id="PTHR43105:SF2">
    <property type="entry name" value="RESPIRATORY NITRATE REDUCTASE 2 ALPHA CHAIN"/>
    <property type="match status" value="1"/>
</dbReference>
<dbReference type="CDD" id="cd02776">
    <property type="entry name" value="MopB_CT_Nitrate-R-NarG-like"/>
    <property type="match status" value="1"/>
</dbReference>
<evidence type="ECO:0000313" key="8">
    <source>
        <dbReference type="Proteomes" id="UP001523528"/>
    </source>
</evidence>
<feature type="non-terminal residue" evidence="7">
    <location>
        <position position="1"/>
    </location>
</feature>
<dbReference type="RefSeq" id="WP_301273485.1">
    <property type="nucleotide sequence ID" value="NZ_JAMYZZ010000135.1"/>
</dbReference>
<accession>A0ABT1F4S1</accession>
<evidence type="ECO:0000256" key="5">
    <source>
        <dbReference type="ARBA" id="ARBA00023002"/>
    </source>
</evidence>
<keyword evidence="3" id="KW-0411">Iron-sulfur</keyword>